<name>A0A0D0E5V0_9AGAM</name>
<reference evidence="1 2" key="1">
    <citation type="submission" date="2014-04" db="EMBL/GenBank/DDBJ databases">
        <authorList>
            <consortium name="DOE Joint Genome Institute"/>
            <person name="Kuo A."/>
            <person name="Kohler A."/>
            <person name="Jargeat P."/>
            <person name="Nagy L.G."/>
            <person name="Floudas D."/>
            <person name="Copeland A."/>
            <person name="Barry K.W."/>
            <person name="Cichocki N."/>
            <person name="Veneault-Fourrey C."/>
            <person name="LaButti K."/>
            <person name="Lindquist E.A."/>
            <person name="Lipzen A."/>
            <person name="Lundell T."/>
            <person name="Morin E."/>
            <person name="Murat C."/>
            <person name="Sun H."/>
            <person name="Tunlid A."/>
            <person name="Henrissat B."/>
            <person name="Grigoriev I.V."/>
            <person name="Hibbett D.S."/>
            <person name="Martin F."/>
            <person name="Nordberg H.P."/>
            <person name="Cantor M.N."/>
            <person name="Hua S.X."/>
        </authorList>
    </citation>
    <scope>NUCLEOTIDE SEQUENCE [LARGE SCALE GENOMIC DNA]</scope>
    <source>
        <strain evidence="1 2">Ve08.2h10</strain>
    </source>
</reference>
<sequence length="75" mass="8346">MRTMMDVTGWHLLQISCRISNSNRASHDHPRNLCITQSHGKHGKILMDQGDVKRGCTRSSTGSVFDVSVTGRVVH</sequence>
<accession>A0A0D0E5V0</accession>
<dbReference type="AlphaFoldDB" id="A0A0D0E5V0"/>
<dbReference type="Proteomes" id="UP000054538">
    <property type="component" value="Unassembled WGS sequence"/>
</dbReference>
<protein>
    <submittedName>
        <fullName evidence="1">Uncharacterized protein</fullName>
    </submittedName>
</protein>
<gene>
    <name evidence="1" type="ORF">PAXRUDRAFT_315106</name>
</gene>
<dbReference type="HOGENOM" id="CLU_2671768_0_0_1"/>
<organism evidence="1 2">
    <name type="scientific">Paxillus rubicundulus Ve08.2h10</name>
    <dbReference type="NCBI Taxonomy" id="930991"/>
    <lineage>
        <taxon>Eukaryota</taxon>
        <taxon>Fungi</taxon>
        <taxon>Dikarya</taxon>
        <taxon>Basidiomycota</taxon>
        <taxon>Agaricomycotina</taxon>
        <taxon>Agaricomycetes</taxon>
        <taxon>Agaricomycetidae</taxon>
        <taxon>Boletales</taxon>
        <taxon>Paxilineae</taxon>
        <taxon>Paxillaceae</taxon>
        <taxon>Paxillus</taxon>
    </lineage>
</organism>
<reference evidence="2" key="2">
    <citation type="submission" date="2015-01" db="EMBL/GenBank/DDBJ databases">
        <title>Evolutionary Origins and Diversification of the Mycorrhizal Mutualists.</title>
        <authorList>
            <consortium name="DOE Joint Genome Institute"/>
            <consortium name="Mycorrhizal Genomics Consortium"/>
            <person name="Kohler A."/>
            <person name="Kuo A."/>
            <person name="Nagy L.G."/>
            <person name="Floudas D."/>
            <person name="Copeland A."/>
            <person name="Barry K.W."/>
            <person name="Cichocki N."/>
            <person name="Veneault-Fourrey C."/>
            <person name="LaButti K."/>
            <person name="Lindquist E.A."/>
            <person name="Lipzen A."/>
            <person name="Lundell T."/>
            <person name="Morin E."/>
            <person name="Murat C."/>
            <person name="Riley R."/>
            <person name="Ohm R."/>
            <person name="Sun H."/>
            <person name="Tunlid A."/>
            <person name="Henrissat B."/>
            <person name="Grigoriev I.V."/>
            <person name="Hibbett D.S."/>
            <person name="Martin F."/>
        </authorList>
    </citation>
    <scope>NUCLEOTIDE SEQUENCE [LARGE SCALE GENOMIC DNA]</scope>
    <source>
        <strain evidence="2">Ve08.2h10</strain>
    </source>
</reference>
<dbReference type="InParanoid" id="A0A0D0E5V0"/>
<dbReference type="EMBL" id="KN824839">
    <property type="protein sequence ID" value="KIL00192.1"/>
    <property type="molecule type" value="Genomic_DNA"/>
</dbReference>
<evidence type="ECO:0000313" key="2">
    <source>
        <dbReference type="Proteomes" id="UP000054538"/>
    </source>
</evidence>
<keyword evidence="2" id="KW-1185">Reference proteome</keyword>
<proteinExistence type="predicted"/>
<evidence type="ECO:0000313" key="1">
    <source>
        <dbReference type="EMBL" id="KIL00192.1"/>
    </source>
</evidence>